<dbReference type="InterPro" id="IPR058517">
    <property type="entry name" value="DUF8204"/>
</dbReference>
<feature type="compositionally biased region" description="Basic and acidic residues" evidence="1">
    <location>
        <begin position="109"/>
        <end position="118"/>
    </location>
</feature>
<protein>
    <recommendedName>
        <fullName evidence="2">DUF8204 domain-containing protein</fullName>
    </recommendedName>
</protein>
<dbReference type="PANTHER" id="PTHR34566">
    <property type="entry name" value="ALTERED INHERITANCE OF MITOCHONDRIA PROTEIN"/>
    <property type="match status" value="1"/>
</dbReference>
<keyword evidence="4" id="KW-1185">Reference proteome</keyword>
<dbReference type="EMBL" id="AWWV01014433">
    <property type="protein sequence ID" value="OMO57012.1"/>
    <property type="molecule type" value="Genomic_DNA"/>
</dbReference>
<feature type="domain" description="DUF8204" evidence="2">
    <location>
        <begin position="20"/>
        <end position="91"/>
    </location>
</feature>
<dbReference type="Proteomes" id="UP000188268">
    <property type="component" value="Unassembled WGS sequence"/>
</dbReference>
<feature type="region of interest" description="Disordered" evidence="1">
    <location>
        <begin position="97"/>
        <end position="139"/>
    </location>
</feature>
<sequence length="139" mass="15307">MKIEKRDHAKDIFITIRISNPKITTLVASAFPVRGYVAGKSEAEATKEGRSIIDFYYACAGYSVYMSGNKDSVNKEESKPQLPVCIGVELLVNRKSTTADTASAPAPVHSREDPEIRKPQTHKPTHAEGDDFLSRQATI</sequence>
<gene>
    <name evidence="3" type="ORF">CCACVL1_26082</name>
</gene>
<feature type="compositionally biased region" description="Low complexity" evidence="1">
    <location>
        <begin position="97"/>
        <end position="107"/>
    </location>
</feature>
<dbReference type="AlphaFoldDB" id="A0A1R3GG07"/>
<name>A0A1R3GG07_COCAP</name>
<organism evidence="3 4">
    <name type="scientific">Corchorus capsularis</name>
    <name type="common">Jute</name>
    <dbReference type="NCBI Taxonomy" id="210143"/>
    <lineage>
        <taxon>Eukaryota</taxon>
        <taxon>Viridiplantae</taxon>
        <taxon>Streptophyta</taxon>
        <taxon>Embryophyta</taxon>
        <taxon>Tracheophyta</taxon>
        <taxon>Spermatophyta</taxon>
        <taxon>Magnoliopsida</taxon>
        <taxon>eudicotyledons</taxon>
        <taxon>Gunneridae</taxon>
        <taxon>Pentapetalae</taxon>
        <taxon>rosids</taxon>
        <taxon>malvids</taxon>
        <taxon>Malvales</taxon>
        <taxon>Malvaceae</taxon>
        <taxon>Grewioideae</taxon>
        <taxon>Apeibeae</taxon>
        <taxon>Corchorus</taxon>
    </lineage>
</organism>
<proteinExistence type="predicted"/>
<evidence type="ECO:0000256" key="1">
    <source>
        <dbReference type="SAM" id="MobiDB-lite"/>
    </source>
</evidence>
<dbReference type="Gramene" id="OMO57012">
    <property type="protein sequence ID" value="OMO57012"/>
    <property type="gene ID" value="CCACVL1_26082"/>
</dbReference>
<dbReference type="Pfam" id="PF26631">
    <property type="entry name" value="DUF8204"/>
    <property type="match status" value="1"/>
</dbReference>
<evidence type="ECO:0000313" key="4">
    <source>
        <dbReference type="Proteomes" id="UP000188268"/>
    </source>
</evidence>
<accession>A0A1R3GG07</accession>
<dbReference type="PANTHER" id="PTHR34566:SF2">
    <property type="entry name" value="ALTERED INHERITANCE OF MITOCHONDRIA PROTEIN"/>
    <property type="match status" value="1"/>
</dbReference>
<reference evidence="3 4" key="1">
    <citation type="submission" date="2013-09" db="EMBL/GenBank/DDBJ databases">
        <title>Corchorus capsularis genome sequencing.</title>
        <authorList>
            <person name="Alam M."/>
            <person name="Haque M.S."/>
            <person name="Islam M.S."/>
            <person name="Emdad E.M."/>
            <person name="Islam M.M."/>
            <person name="Ahmed B."/>
            <person name="Halim A."/>
            <person name="Hossen Q.M.M."/>
            <person name="Hossain M.Z."/>
            <person name="Ahmed R."/>
            <person name="Khan M.M."/>
            <person name="Islam R."/>
            <person name="Rashid M.M."/>
            <person name="Khan S.A."/>
            <person name="Rahman M.S."/>
            <person name="Alam M."/>
        </authorList>
    </citation>
    <scope>NUCLEOTIDE SEQUENCE [LARGE SCALE GENOMIC DNA]</scope>
    <source>
        <strain evidence="4">cv. CVL-1</strain>
        <tissue evidence="3">Whole seedling</tissue>
    </source>
</reference>
<evidence type="ECO:0000313" key="3">
    <source>
        <dbReference type="EMBL" id="OMO57012.1"/>
    </source>
</evidence>
<dbReference type="STRING" id="210143.A0A1R3GG07"/>
<dbReference type="OrthoDB" id="510712at2759"/>
<dbReference type="OMA" id="KPTHAEG"/>
<evidence type="ECO:0000259" key="2">
    <source>
        <dbReference type="Pfam" id="PF26631"/>
    </source>
</evidence>
<comment type="caution">
    <text evidence="3">The sequence shown here is derived from an EMBL/GenBank/DDBJ whole genome shotgun (WGS) entry which is preliminary data.</text>
</comment>